<gene>
    <name evidence="3" type="ORF">SAMN06295964_0185</name>
</gene>
<dbReference type="STRING" id="1736691.SAMN06295964_0185"/>
<dbReference type="InterPro" id="IPR006286">
    <property type="entry name" value="C56_PfpI-like"/>
</dbReference>
<dbReference type="RefSeq" id="WP_078698402.1">
    <property type="nucleotide sequence ID" value="NZ_LT796768.1"/>
</dbReference>
<evidence type="ECO:0000256" key="1">
    <source>
        <dbReference type="ARBA" id="ARBA00008542"/>
    </source>
</evidence>
<accession>A0A1T4YN16</accession>
<keyword evidence="4" id="KW-1185">Reference proteome</keyword>
<feature type="domain" description="DJ-1/PfpI" evidence="2">
    <location>
        <begin position="10"/>
        <end position="176"/>
    </location>
</feature>
<dbReference type="AlphaFoldDB" id="A0A1T4YN16"/>
<dbReference type="NCBIfam" id="TIGR01382">
    <property type="entry name" value="PfpI"/>
    <property type="match status" value="1"/>
</dbReference>
<dbReference type="InterPro" id="IPR002818">
    <property type="entry name" value="DJ-1/PfpI"/>
</dbReference>
<reference evidence="4" key="1">
    <citation type="submission" date="2017-02" db="EMBL/GenBank/DDBJ databases">
        <authorList>
            <person name="Varghese N."/>
            <person name="Submissions S."/>
        </authorList>
    </citation>
    <scope>NUCLEOTIDE SEQUENCE [LARGE SCALE GENOMIC DNA]</scope>
    <source>
        <strain evidence="4">9H-4</strain>
    </source>
</reference>
<keyword evidence="3" id="KW-0645">Protease</keyword>
<dbReference type="SUPFAM" id="SSF52317">
    <property type="entry name" value="Class I glutamine amidotransferase-like"/>
    <property type="match status" value="1"/>
</dbReference>
<keyword evidence="3" id="KW-0378">Hydrolase</keyword>
<dbReference type="PANTHER" id="PTHR42733">
    <property type="entry name" value="DJ-1 PROTEIN"/>
    <property type="match status" value="1"/>
</dbReference>
<dbReference type="GO" id="GO:0006508">
    <property type="term" value="P:proteolysis"/>
    <property type="evidence" value="ECO:0007669"/>
    <property type="project" value="UniProtKB-KW"/>
</dbReference>
<dbReference type="OrthoDB" id="9792284at2"/>
<dbReference type="EMBL" id="LT796768">
    <property type="protein sequence ID" value="SKB03199.1"/>
    <property type="molecule type" value="Genomic_DNA"/>
</dbReference>
<sequence length="182" mass="19365">MSDLPDLTGKRVAIVATDHFEESELTTPRDELEAAGADVRVFAPHEGSLQAMQGDVEQTISVRVDGTLDSFDQQWPDVIVLPGGTVNADHLRTDQQAQGIVSTALESGLPVAAICHAPWLLVSAGLVDGRRLTSFPSLAVDVRNAGGDWVDETVVVDRNLITSRNPDDLPAFVDAIGKALTA</sequence>
<proteinExistence type="inferred from homology"/>
<comment type="similarity">
    <text evidence="1">Belongs to the peptidase C56 family.</text>
</comment>
<dbReference type="Pfam" id="PF01965">
    <property type="entry name" value="DJ-1_PfpI"/>
    <property type="match status" value="1"/>
</dbReference>
<dbReference type="Gene3D" id="3.40.50.880">
    <property type="match status" value="1"/>
</dbReference>
<evidence type="ECO:0000313" key="4">
    <source>
        <dbReference type="Proteomes" id="UP000191040"/>
    </source>
</evidence>
<protein>
    <submittedName>
        <fullName evidence="3">Protease I</fullName>
    </submittedName>
</protein>
<dbReference type="PROSITE" id="PS51276">
    <property type="entry name" value="PEPTIDASE_C56_PFPI"/>
    <property type="match status" value="1"/>
</dbReference>
<dbReference type="InterPro" id="IPR029062">
    <property type="entry name" value="Class_I_gatase-like"/>
</dbReference>
<dbReference type="CDD" id="cd03134">
    <property type="entry name" value="GATase1_PfpI_like"/>
    <property type="match status" value="1"/>
</dbReference>
<dbReference type="Proteomes" id="UP000191040">
    <property type="component" value="Chromosome I"/>
</dbReference>
<organism evidence="3 4">
    <name type="scientific">Aeromicrobium choanae</name>
    <dbReference type="NCBI Taxonomy" id="1736691"/>
    <lineage>
        <taxon>Bacteria</taxon>
        <taxon>Bacillati</taxon>
        <taxon>Actinomycetota</taxon>
        <taxon>Actinomycetes</taxon>
        <taxon>Propionibacteriales</taxon>
        <taxon>Nocardioidaceae</taxon>
        <taxon>Aeromicrobium</taxon>
    </lineage>
</organism>
<dbReference type="GO" id="GO:0008233">
    <property type="term" value="F:peptidase activity"/>
    <property type="evidence" value="ECO:0007669"/>
    <property type="project" value="UniProtKB-KW"/>
</dbReference>
<evidence type="ECO:0000259" key="2">
    <source>
        <dbReference type="Pfam" id="PF01965"/>
    </source>
</evidence>
<evidence type="ECO:0000313" key="3">
    <source>
        <dbReference type="EMBL" id="SKB03199.1"/>
    </source>
</evidence>
<name>A0A1T4YN16_9ACTN</name>
<dbReference type="PANTHER" id="PTHR42733:SF12">
    <property type="entry name" value="PROTEINASE"/>
    <property type="match status" value="1"/>
</dbReference>